<feature type="domain" description="SbsA Ig-like" evidence="3">
    <location>
        <begin position="841"/>
        <end position="932"/>
    </location>
</feature>
<keyword evidence="1 2" id="KW-0732">Signal</keyword>
<dbReference type="PATRIC" id="fig|1121318.3.peg.753"/>
<dbReference type="EMBL" id="LHUR01000012">
    <property type="protein sequence ID" value="KOA20607.1"/>
    <property type="molecule type" value="Genomic_DNA"/>
</dbReference>
<evidence type="ECO:0000313" key="4">
    <source>
        <dbReference type="EMBL" id="KOA20607.1"/>
    </source>
</evidence>
<evidence type="ECO:0000256" key="1">
    <source>
        <dbReference type="ARBA" id="ARBA00022729"/>
    </source>
</evidence>
<reference evidence="5" key="1">
    <citation type="submission" date="2015-08" db="EMBL/GenBank/DDBJ databases">
        <title>Genome sequence of the strict anaerobe Clostridium homopropionicum LuHBu1 (DSM 5847T).</title>
        <authorList>
            <person name="Poehlein A."/>
            <person name="Beck M."/>
            <person name="Schiel-Bengelsdorf B."/>
            <person name="Bengelsdorf F.R."/>
            <person name="Daniel R."/>
            <person name="Duerre P."/>
        </authorList>
    </citation>
    <scope>NUCLEOTIDE SEQUENCE [LARGE SCALE GENOMIC DNA]</scope>
    <source>
        <strain evidence="5">DSM 5847</strain>
    </source>
</reference>
<feature type="domain" description="SbsA Ig-like" evidence="3">
    <location>
        <begin position="438"/>
        <end position="524"/>
    </location>
</feature>
<evidence type="ECO:0000259" key="3">
    <source>
        <dbReference type="Pfam" id="PF13205"/>
    </source>
</evidence>
<dbReference type="InterPro" id="IPR014755">
    <property type="entry name" value="Cu-Rt/internalin_Ig-like"/>
</dbReference>
<dbReference type="Gene3D" id="2.60.40.1220">
    <property type="match status" value="4"/>
</dbReference>
<accession>A0A0L6ZCC9</accession>
<protein>
    <recommendedName>
        <fullName evidence="3">SbsA Ig-like domain-containing protein</fullName>
    </recommendedName>
</protein>
<evidence type="ECO:0000256" key="2">
    <source>
        <dbReference type="SAM" id="SignalP"/>
    </source>
</evidence>
<sequence length="1163" mass="118996">MANKKVVSVLSTAAIGTLIATAVGSTVFAAVDGLVVKNAAGSYLNYDLDALKASVVNDALGQAGAELYKDFDAARTAGSIVSYHDNKVGFVDAAAVQKAALDAALAGTNFALDTFTESSTETVLPATVYQATVTNGKVVAGAEVKPTTSVTSALAVQSVSAINTNSQSVALDSATNVQANATFSVVLGTEVDPATVASANIKLYSISATTGAATQVGLTGIGLDTNDTTNKTIVARPATYLTKATKYKLVITTGLKDKAGNALAANKEVSFTTDSSSVIVAANGITTTDTGLAVTTALTNSNVPANDLQVNDYMTVTYDTTLDASTVNNSNVRVKDLTLGTYIVYTPSVIGGNAIRLTWTAALTTGHQYQVEINNVKTAIGDPVANNVIKFVANDTALTLNALTAKDLGDDLTLAATRLYPKTASGMYGTTYKQGVGFVLTLNGKADPATVIDSNIYLTQKDKTEKIPVTISYNKDEGNANSVIRITPAADLTEATNYTLHIGTGVKTIAGTAVATEITQNFKTADLTAPQILGVDGIDTVQSGVANKIVIHFSEAVASATNADAFQALVANITGAAIGNTNPISITDLTTNVDGDAAGILNRTELSTDGKDLTLTVTPTVTNRAYRIRIAARNTTTAAAYITDANNTTAGATLNTSIPSTYDVVFTTAKDNVKPAVTAVTKTSLAGTAVTSGVTNLANNQVLVFKVGKQLDATMANAAGTQAVPAANAKLVNLTTGAQLTLNAAGLTLVGQNPAGVTYSTLTLTLPGAAITEGKYELTLTGLKDTNGNVQDGTYTFDFTVDTTVSAVLDTNTATQSYVYTAVSADGILDGVGDTKALITNQVGVLVNSPIYVKFNEVLTGLDATSVVLTKDSDGTVVEGAVVVDADGQGVKFTPAANLANNTAYKLTIKKSVVKDNVGNPLTDDINVRFKTVAATTVPTVTYSVKTYTAVDDNSVNRDTAITLTFNGVAAAAAGVSGTYTLTEDTDNNGVFGNAGDAVITVKPVLSTDSKSVVLYPDTALAASTNYQLTVNNTLTVDGVQLNTNALAVTTQTFKTNALTDATSTVGVQSAKYDSTNKTLVVTFDRPVDAGTAGLLANYTITGGNLVIVGANGIVSGNTVTFVVDTTNSVIVPNVTTIAAKAAALYQTSGGTSACGTGAAVVK</sequence>
<dbReference type="STRING" id="36844.SAMN04488501_103255"/>
<name>A0A0L6ZCC9_9CLOT</name>
<organism evidence="4 5">
    <name type="scientific">Clostridium homopropionicum DSM 5847</name>
    <dbReference type="NCBI Taxonomy" id="1121318"/>
    <lineage>
        <taxon>Bacteria</taxon>
        <taxon>Bacillati</taxon>
        <taxon>Bacillota</taxon>
        <taxon>Clostridia</taxon>
        <taxon>Eubacteriales</taxon>
        <taxon>Clostridiaceae</taxon>
        <taxon>Clostridium</taxon>
    </lineage>
</organism>
<gene>
    <name evidence="4" type="ORF">CLHOM_07490</name>
</gene>
<dbReference type="Pfam" id="PF13205">
    <property type="entry name" value="Big_5"/>
    <property type="match status" value="3"/>
</dbReference>
<dbReference type="Proteomes" id="UP000037043">
    <property type="component" value="Unassembled WGS sequence"/>
</dbReference>
<dbReference type="AlphaFoldDB" id="A0A0L6ZCC9"/>
<keyword evidence="5" id="KW-1185">Reference proteome</keyword>
<dbReference type="InterPro" id="IPR032812">
    <property type="entry name" value="SbsA_Ig"/>
</dbReference>
<proteinExistence type="predicted"/>
<evidence type="ECO:0000313" key="5">
    <source>
        <dbReference type="Proteomes" id="UP000037043"/>
    </source>
</evidence>
<feature type="chain" id="PRO_5039242198" description="SbsA Ig-like domain-containing protein" evidence="2">
    <location>
        <begin position="23"/>
        <end position="1163"/>
    </location>
</feature>
<feature type="signal peptide" evidence="2">
    <location>
        <begin position="1"/>
        <end position="22"/>
    </location>
</feature>
<feature type="domain" description="SbsA Ig-like" evidence="3">
    <location>
        <begin position="171"/>
        <end position="273"/>
    </location>
</feature>
<comment type="caution">
    <text evidence="4">The sequence shown here is derived from an EMBL/GenBank/DDBJ whole genome shotgun (WGS) entry which is preliminary data.</text>
</comment>
<dbReference type="RefSeq" id="WP_052220341.1">
    <property type="nucleotide sequence ID" value="NZ_LHUR01000012.1"/>
</dbReference>